<dbReference type="CDD" id="cd00821">
    <property type="entry name" value="PH"/>
    <property type="match status" value="1"/>
</dbReference>
<feature type="domain" description="DH" evidence="2">
    <location>
        <begin position="7"/>
        <end position="154"/>
    </location>
</feature>
<dbReference type="InterPro" id="IPR000219">
    <property type="entry name" value="DH_dom"/>
</dbReference>
<dbReference type="EMBL" id="JAEPRC010000061">
    <property type="protein sequence ID" value="KAG2211768.1"/>
    <property type="molecule type" value="Genomic_DNA"/>
</dbReference>
<feature type="compositionally biased region" description="Acidic residues" evidence="1">
    <location>
        <begin position="366"/>
        <end position="385"/>
    </location>
</feature>
<dbReference type="GO" id="GO:0005085">
    <property type="term" value="F:guanyl-nucleotide exchange factor activity"/>
    <property type="evidence" value="ECO:0007669"/>
    <property type="project" value="InterPro"/>
</dbReference>
<feature type="region of interest" description="Disordered" evidence="1">
    <location>
        <begin position="360"/>
        <end position="571"/>
    </location>
</feature>
<accession>A0A8H7RLC5</accession>
<dbReference type="AlphaFoldDB" id="A0A8H7RLC5"/>
<protein>
    <recommendedName>
        <fullName evidence="2">DH domain-containing protein</fullName>
    </recommendedName>
</protein>
<dbReference type="Pfam" id="PF00621">
    <property type="entry name" value="RhoGEF"/>
    <property type="match status" value="1"/>
</dbReference>
<name>A0A8H7RLC5_9FUNG</name>
<feature type="compositionally biased region" description="Low complexity" evidence="1">
    <location>
        <begin position="655"/>
        <end position="666"/>
    </location>
</feature>
<dbReference type="SUPFAM" id="SSF48065">
    <property type="entry name" value="DBL homology domain (DH-domain)"/>
    <property type="match status" value="1"/>
</dbReference>
<dbReference type="Gene3D" id="1.20.900.10">
    <property type="entry name" value="Dbl homology (DH) domain"/>
    <property type="match status" value="1"/>
</dbReference>
<feature type="compositionally biased region" description="Low complexity" evidence="1">
    <location>
        <begin position="600"/>
        <end position="612"/>
    </location>
</feature>
<evidence type="ECO:0000313" key="3">
    <source>
        <dbReference type="EMBL" id="KAG2211768.1"/>
    </source>
</evidence>
<feature type="compositionally biased region" description="Polar residues" evidence="1">
    <location>
        <begin position="429"/>
        <end position="445"/>
    </location>
</feature>
<dbReference type="OrthoDB" id="6244550at2759"/>
<feature type="compositionally biased region" description="Polar residues" evidence="1">
    <location>
        <begin position="473"/>
        <end position="482"/>
    </location>
</feature>
<keyword evidence="4" id="KW-1185">Reference proteome</keyword>
<dbReference type="PROSITE" id="PS50010">
    <property type="entry name" value="DH_2"/>
    <property type="match status" value="1"/>
</dbReference>
<dbReference type="Proteomes" id="UP000650833">
    <property type="component" value="Unassembled WGS sequence"/>
</dbReference>
<organism evidence="3 4">
    <name type="scientific">Mucor plumbeus</name>
    <dbReference type="NCBI Taxonomy" id="97098"/>
    <lineage>
        <taxon>Eukaryota</taxon>
        <taxon>Fungi</taxon>
        <taxon>Fungi incertae sedis</taxon>
        <taxon>Mucoromycota</taxon>
        <taxon>Mucoromycotina</taxon>
        <taxon>Mucoromycetes</taxon>
        <taxon>Mucorales</taxon>
        <taxon>Mucorineae</taxon>
        <taxon>Mucoraceae</taxon>
        <taxon>Mucor</taxon>
    </lineage>
</organism>
<sequence>MSNNTSNQLEIMNSLIDAEKSYLEKLQIIDSKLSPLWMKQLESVAPDFSELLKCIQDIISVNKPFYDILLSIRLESTECDLGDTLQQLISSIKLPYFTFCESYIDNINQRQDILCTPSIQQFLNDIGKEKEITLEILFSAPLQQIQLYKSLFNKPHLNINQSILVQANQLFNSLMIKNSLLPVNFDPSFLTKINYDSVVDILNDKPIQNYQLSKLDKILLCDTFKCTELSKRVQLVLTINHLVFCCPEKNDLLYPPVDIKDISIRTIHIDRELIGEYNIQLWISQQRLFTFTAKSKQERNTWLGIDINSSIKKSDTVAVSWIPLLEIVEKYYIRRQPKARTKSVRAQDIFTFYTDQTGEISPLVSSDEEEEEEENSIDENDLTNEQEDKNAADKINSSSSVVAPVPPPKEKTSIMPQRLLEPPPKDQNIVVSATKSLPVRNQSLRKSPPILSNMPSPDVPTKTPDTPLPIRSLSAQQQPIIESTSTTPSTTSSTSSSSSANNTKKPSFMRSVMAAVSNRSSLRHSKSNLKPSIDSVLSSSTPNLKGPPSKNAMLNTSTVSLDQQTLKRPTDPALLRRYSAANLTTEQQQPPLPPQHLTIPSQQQSPASQRSSFINNHSTPSFASSQSSLALTPPLSRSSSPGSMTPVGLSRYQTPSSSSSEDLGSPPESPDISLQNGNIIKSILYSNHQSQVFHWKDESWYAVQEECSLEVRQTFSNRSCVAIHMKETGQLYLNAWVLPDTYICRTTETDLSLSLHITNNQSELENYLIHCESKLEADRLTNVLEQMHQESIKMNMVISATSTLRGAPPVLMRTTSLSANNTLTPEELQKTFKLAMQCKCKLFVQSASSKWNSFGSVYMKVSQQYTTKKMHIAMESHKGGKITQLVSAMVQSRNVERLSLKRISFLMVDELEKNSVVYMIQVREETTGDKILEYIKTKNSENGW</sequence>
<gene>
    <name evidence="3" type="ORF">INT46_003708</name>
</gene>
<evidence type="ECO:0000313" key="4">
    <source>
        <dbReference type="Proteomes" id="UP000650833"/>
    </source>
</evidence>
<feature type="compositionally biased region" description="Polar residues" evidence="1">
    <location>
        <begin position="613"/>
        <end position="643"/>
    </location>
</feature>
<feature type="compositionally biased region" description="Polar residues" evidence="1">
    <location>
        <begin position="552"/>
        <end position="567"/>
    </location>
</feature>
<evidence type="ECO:0000259" key="2">
    <source>
        <dbReference type="PROSITE" id="PS50010"/>
    </source>
</evidence>
<dbReference type="SUPFAM" id="SSF50729">
    <property type="entry name" value="PH domain-like"/>
    <property type="match status" value="1"/>
</dbReference>
<feature type="compositionally biased region" description="Low complexity" evidence="1">
    <location>
        <begin position="483"/>
        <end position="499"/>
    </location>
</feature>
<proteinExistence type="predicted"/>
<comment type="caution">
    <text evidence="3">The sequence shown here is derived from an EMBL/GenBank/DDBJ whole genome shotgun (WGS) entry which is preliminary data.</text>
</comment>
<dbReference type="InterPro" id="IPR035899">
    <property type="entry name" value="DBL_dom_sf"/>
</dbReference>
<reference evidence="3" key="1">
    <citation type="submission" date="2020-12" db="EMBL/GenBank/DDBJ databases">
        <title>Metabolic potential, ecology and presence of endohyphal bacteria is reflected in genomic diversity of Mucoromycotina.</title>
        <authorList>
            <person name="Muszewska A."/>
            <person name="Okrasinska A."/>
            <person name="Steczkiewicz K."/>
            <person name="Drgas O."/>
            <person name="Orlowska M."/>
            <person name="Perlinska-Lenart U."/>
            <person name="Aleksandrzak-Piekarczyk T."/>
            <person name="Szatraj K."/>
            <person name="Zielenkiewicz U."/>
            <person name="Pilsyk S."/>
            <person name="Malc E."/>
            <person name="Mieczkowski P."/>
            <person name="Kruszewska J.S."/>
            <person name="Biernat P."/>
            <person name="Pawlowska J."/>
        </authorList>
    </citation>
    <scope>NUCLEOTIDE SEQUENCE</scope>
    <source>
        <strain evidence="3">CBS 226.32</strain>
    </source>
</reference>
<feature type="region of interest" description="Disordered" evidence="1">
    <location>
        <begin position="585"/>
        <end position="672"/>
    </location>
</feature>
<evidence type="ECO:0000256" key="1">
    <source>
        <dbReference type="SAM" id="MobiDB-lite"/>
    </source>
</evidence>